<feature type="compositionally biased region" description="Basic and acidic residues" evidence="1">
    <location>
        <begin position="1"/>
        <end position="29"/>
    </location>
</feature>
<evidence type="ECO:0000256" key="1">
    <source>
        <dbReference type="SAM" id="MobiDB-lite"/>
    </source>
</evidence>
<dbReference type="AlphaFoldDB" id="F4WFT6"/>
<sequence>MNFAPHENEVIKEEINDQHEEMSEKDHALSNDSCFGSDMENNDDKIEIVKKYGYNMEQTEHNLEQAAQLNTREEFLAWEQQCNNFIESLEEQNIKRPQLPMLDNR</sequence>
<evidence type="ECO:0000313" key="2">
    <source>
        <dbReference type="EMBL" id="EGI66934.1"/>
    </source>
</evidence>
<reference evidence="2" key="1">
    <citation type="submission" date="2011-02" db="EMBL/GenBank/DDBJ databases">
        <title>The genome of the leaf-cutting ant Acromyrmex echinatior suggests key adaptations to social evolution and fungus farming.</title>
        <authorList>
            <person name="Nygaard S."/>
            <person name="Zhang G."/>
        </authorList>
    </citation>
    <scope>NUCLEOTIDE SEQUENCE</scope>
</reference>
<dbReference type="Proteomes" id="UP000007755">
    <property type="component" value="Unassembled WGS sequence"/>
</dbReference>
<organism evidence="3">
    <name type="scientific">Acromyrmex echinatior</name>
    <name type="common">Panamanian leafcutter ant</name>
    <name type="synonym">Acromyrmex octospinosus echinatior</name>
    <dbReference type="NCBI Taxonomy" id="103372"/>
    <lineage>
        <taxon>Eukaryota</taxon>
        <taxon>Metazoa</taxon>
        <taxon>Ecdysozoa</taxon>
        <taxon>Arthropoda</taxon>
        <taxon>Hexapoda</taxon>
        <taxon>Insecta</taxon>
        <taxon>Pterygota</taxon>
        <taxon>Neoptera</taxon>
        <taxon>Endopterygota</taxon>
        <taxon>Hymenoptera</taxon>
        <taxon>Apocrita</taxon>
        <taxon>Aculeata</taxon>
        <taxon>Formicoidea</taxon>
        <taxon>Formicidae</taxon>
        <taxon>Myrmicinae</taxon>
        <taxon>Acromyrmex</taxon>
    </lineage>
</organism>
<dbReference type="InParanoid" id="F4WFT6"/>
<accession>F4WFT6</accession>
<feature type="region of interest" description="Disordered" evidence="1">
    <location>
        <begin position="1"/>
        <end position="40"/>
    </location>
</feature>
<evidence type="ECO:0000313" key="3">
    <source>
        <dbReference type="Proteomes" id="UP000007755"/>
    </source>
</evidence>
<proteinExistence type="predicted"/>
<keyword evidence="3" id="KW-1185">Reference proteome</keyword>
<dbReference type="EMBL" id="GL888127">
    <property type="protein sequence ID" value="EGI66934.1"/>
    <property type="molecule type" value="Genomic_DNA"/>
</dbReference>
<gene>
    <name evidence="2" type="ORF">G5I_04503</name>
</gene>
<protein>
    <submittedName>
        <fullName evidence="2">Uncharacterized protein</fullName>
    </submittedName>
</protein>
<name>F4WFT6_ACREC</name>